<evidence type="ECO:0000256" key="1">
    <source>
        <dbReference type="SAM" id="MobiDB-lite"/>
    </source>
</evidence>
<keyword evidence="4" id="KW-1185">Reference proteome</keyword>
<evidence type="ECO:0000313" key="4">
    <source>
        <dbReference type="Proteomes" id="UP000772434"/>
    </source>
</evidence>
<evidence type="ECO:0000259" key="2">
    <source>
        <dbReference type="SMART" id="SM00577"/>
    </source>
</evidence>
<dbReference type="InterPro" id="IPR004274">
    <property type="entry name" value="FCP1_dom"/>
</dbReference>
<feature type="region of interest" description="Disordered" evidence="1">
    <location>
        <begin position="385"/>
        <end position="427"/>
    </location>
</feature>
<feature type="region of interest" description="Disordered" evidence="1">
    <location>
        <begin position="556"/>
        <end position="714"/>
    </location>
</feature>
<comment type="caution">
    <text evidence="3">The sequence shown here is derived from an EMBL/GenBank/DDBJ whole genome shotgun (WGS) entry which is preliminary data.</text>
</comment>
<evidence type="ECO:0000313" key="3">
    <source>
        <dbReference type="EMBL" id="KAF9074827.1"/>
    </source>
</evidence>
<name>A0A9P5Q592_9AGAR</name>
<dbReference type="Proteomes" id="UP000772434">
    <property type="component" value="Unassembled WGS sequence"/>
</dbReference>
<feature type="compositionally biased region" description="Basic and acidic residues" evidence="1">
    <location>
        <begin position="693"/>
        <end position="706"/>
    </location>
</feature>
<dbReference type="EMBL" id="JADNRY010000011">
    <property type="protein sequence ID" value="KAF9074827.1"/>
    <property type="molecule type" value="Genomic_DNA"/>
</dbReference>
<feature type="compositionally biased region" description="Polar residues" evidence="1">
    <location>
        <begin position="665"/>
        <end position="692"/>
    </location>
</feature>
<gene>
    <name evidence="3" type="ORF">BDP27DRAFT_1415746</name>
</gene>
<feature type="domain" description="FCP1 homology" evidence="2">
    <location>
        <begin position="137"/>
        <end position="373"/>
    </location>
</feature>
<proteinExistence type="predicted"/>
<reference evidence="3" key="1">
    <citation type="submission" date="2020-11" db="EMBL/GenBank/DDBJ databases">
        <authorList>
            <consortium name="DOE Joint Genome Institute"/>
            <person name="Ahrendt S."/>
            <person name="Riley R."/>
            <person name="Andreopoulos W."/>
            <person name="Labutti K."/>
            <person name="Pangilinan J."/>
            <person name="Ruiz-Duenas F.J."/>
            <person name="Barrasa J.M."/>
            <person name="Sanchez-Garcia M."/>
            <person name="Camarero S."/>
            <person name="Miyauchi S."/>
            <person name="Serrano A."/>
            <person name="Linde D."/>
            <person name="Babiker R."/>
            <person name="Drula E."/>
            <person name="Ayuso-Fernandez I."/>
            <person name="Pacheco R."/>
            <person name="Padilla G."/>
            <person name="Ferreira P."/>
            <person name="Barriuso J."/>
            <person name="Kellner H."/>
            <person name="Castanera R."/>
            <person name="Alfaro M."/>
            <person name="Ramirez L."/>
            <person name="Pisabarro A.G."/>
            <person name="Kuo A."/>
            <person name="Tritt A."/>
            <person name="Lipzen A."/>
            <person name="He G."/>
            <person name="Yan M."/>
            <person name="Ng V."/>
            <person name="Cullen D."/>
            <person name="Martin F."/>
            <person name="Rosso M.-N."/>
            <person name="Henrissat B."/>
            <person name="Hibbett D."/>
            <person name="Martinez A.T."/>
            <person name="Grigoriev I.V."/>
        </authorList>
    </citation>
    <scope>NUCLEOTIDE SEQUENCE</scope>
    <source>
        <strain evidence="3">AH 40177</strain>
    </source>
</reference>
<protein>
    <recommendedName>
        <fullName evidence="2">FCP1 homology domain-containing protein</fullName>
    </recommendedName>
</protein>
<dbReference type="AlphaFoldDB" id="A0A9P5Q592"/>
<feature type="compositionally biased region" description="Basic and acidic residues" evidence="1">
    <location>
        <begin position="629"/>
        <end position="648"/>
    </location>
</feature>
<dbReference type="SMART" id="SM00577">
    <property type="entry name" value="CPDc"/>
    <property type="match status" value="1"/>
</dbReference>
<dbReference type="Gene3D" id="3.40.50.1000">
    <property type="entry name" value="HAD superfamily/HAD-like"/>
    <property type="match status" value="1"/>
</dbReference>
<feature type="compositionally biased region" description="Basic residues" evidence="1">
    <location>
        <begin position="96"/>
        <end position="107"/>
    </location>
</feature>
<dbReference type="OrthoDB" id="1711508at2759"/>
<feature type="compositionally biased region" description="Polar residues" evidence="1">
    <location>
        <begin position="392"/>
        <end position="404"/>
    </location>
</feature>
<feature type="compositionally biased region" description="Low complexity" evidence="1">
    <location>
        <begin position="654"/>
        <end position="664"/>
    </location>
</feature>
<accession>A0A9P5Q592</accession>
<feature type="region of interest" description="Disordered" evidence="1">
    <location>
        <begin position="79"/>
        <end position="120"/>
    </location>
</feature>
<sequence>MYNHGSGYGFYDYNNINAYDESFDQSFWKSDQADSYYHTEAYSGQSAQPEELYWYNSEQVNSAYDPFNEAYTSGYPGRNRSHHELFHDHNNSVPRNRPHYSHRNRRDHHLEKNPVPSSSYLQLAEQPSVRLADPTQMRKLLILDLNGTLLYREPLPLTKDGKDPYTLDEPRPLRVAHPRPYMPSLKAFLFHPKTRKWLDTMVWSSAQYPNVKDMVGRCFGEDQVAEYDGGQREITFQKTEGERKGLVAIWDRNFVGLSPAQFKNKTQTTKNLDKPWALLPLSTFSGPARVLSEAWDRVTAENINPSTHTDSQPHNASFLNSLIEQCQPARNDLLAHSALSTLLLDDSPLKARMQPYNHLCVPEYDETYFTRDVRICEAQVRDIDVEDPALPESNTEPSPVNESPSLADEGAGIGKRKRSRSSSAQNLAKKIKNIPDEDKVILSKHHDHILLAVIGILDALRCESNVAAWVKNEGLYKTELKFDDVDLGVQCGDSEVAEEDKELDALYLKSVPDGVDGVTRSPKKKERWSRKRRLLRDSASLGSEQFSAKNNMAFSDSAEDLGHGNDTGITEDDLVPTIDNSRPPSPDPHDVSQISVVTEPDSPVSSTSKFFANYSGTTTEPPSPPSAGRRRELARIGHLLPRQERRDFPPLPKLPLRSSRPSTPHFVSSSFLYGKDTASNKSSPIRTPNSDLQEQHTDLSSGEKDIFSGPSVSPPGLDGKVNLEALPTAAELAVEGLESSSSAEAQLPEKPEEVIVNRLPSLWYQDAATRLYWVRRGIFALKELGLEVISGFEAAN</sequence>
<organism evidence="3 4">
    <name type="scientific">Rhodocollybia butyracea</name>
    <dbReference type="NCBI Taxonomy" id="206335"/>
    <lineage>
        <taxon>Eukaryota</taxon>
        <taxon>Fungi</taxon>
        <taxon>Dikarya</taxon>
        <taxon>Basidiomycota</taxon>
        <taxon>Agaricomycotina</taxon>
        <taxon>Agaricomycetes</taxon>
        <taxon>Agaricomycetidae</taxon>
        <taxon>Agaricales</taxon>
        <taxon>Marasmiineae</taxon>
        <taxon>Omphalotaceae</taxon>
        <taxon>Rhodocollybia</taxon>
    </lineage>
</organism>
<dbReference type="InterPro" id="IPR023214">
    <property type="entry name" value="HAD_sf"/>
</dbReference>